<organism evidence="2 3">
    <name type="scientific">Sinanodonta woodiana</name>
    <name type="common">Chinese pond mussel</name>
    <name type="synonym">Anodonta woodiana</name>
    <dbReference type="NCBI Taxonomy" id="1069815"/>
    <lineage>
        <taxon>Eukaryota</taxon>
        <taxon>Metazoa</taxon>
        <taxon>Spiralia</taxon>
        <taxon>Lophotrochozoa</taxon>
        <taxon>Mollusca</taxon>
        <taxon>Bivalvia</taxon>
        <taxon>Autobranchia</taxon>
        <taxon>Heteroconchia</taxon>
        <taxon>Palaeoheterodonta</taxon>
        <taxon>Unionida</taxon>
        <taxon>Unionoidea</taxon>
        <taxon>Unionidae</taxon>
        <taxon>Unioninae</taxon>
        <taxon>Sinanodonta</taxon>
    </lineage>
</organism>
<evidence type="ECO:0000313" key="3">
    <source>
        <dbReference type="Proteomes" id="UP001634394"/>
    </source>
</evidence>
<gene>
    <name evidence="2" type="ORF">ACJMK2_005848</name>
</gene>
<dbReference type="EMBL" id="JBJQND010000010">
    <property type="protein sequence ID" value="KAL3864142.1"/>
    <property type="molecule type" value="Genomic_DNA"/>
</dbReference>
<protein>
    <recommendedName>
        <fullName evidence="4">Secreted protein</fullName>
    </recommendedName>
</protein>
<keyword evidence="1" id="KW-0812">Transmembrane</keyword>
<evidence type="ECO:0008006" key="4">
    <source>
        <dbReference type="Google" id="ProtNLM"/>
    </source>
</evidence>
<keyword evidence="3" id="KW-1185">Reference proteome</keyword>
<accession>A0ABD3VUI2</accession>
<keyword evidence="1" id="KW-1133">Transmembrane helix</keyword>
<proteinExistence type="predicted"/>
<sequence length="99" mass="11374">MQNLNKCFMFKVVLFVCCLVKLAIRTLFIYPTDDLDDYGIVGGFHPGFYSGYPVHGGLGYPNMMQHGFYRYKPFISSHVFPNITRIILLVFSDTVRPTL</sequence>
<evidence type="ECO:0000313" key="2">
    <source>
        <dbReference type="EMBL" id="KAL3864142.1"/>
    </source>
</evidence>
<keyword evidence="1" id="KW-0472">Membrane</keyword>
<reference evidence="2 3" key="1">
    <citation type="submission" date="2024-11" db="EMBL/GenBank/DDBJ databases">
        <title>Chromosome-level genome assembly of the freshwater bivalve Anodonta woodiana.</title>
        <authorList>
            <person name="Chen X."/>
        </authorList>
    </citation>
    <scope>NUCLEOTIDE SEQUENCE [LARGE SCALE GENOMIC DNA]</scope>
    <source>
        <strain evidence="2">MN2024</strain>
        <tissue evidence="2">Gills</tissue>
    </source>
</reference>
<name>A0ABD3VUI2_SINWO</name>
<comment type="caution">
    <text evidence="2">The sequence shown here is derived from an EMBL/GenBank/DDBJ whole genome shotgun (WGS) entry which is preliminary data.</text>
</comment>
<dbReference type="Proteomes" id="UP001634394">
    <property type="component" value="Unassembled WGS sequence"/>
</dbReference>
<feature type="transmembrane region" description="Helical" evidence="1">
    <location>
        <begin position="12"/>
        <end position="30"/>
    </location>
</feature>
<evidence type="ECO:0000256" key="1">
    <source>
        <dbReference type="SAM" id="Phobius"/>
    </source>
</evidence>
<dbReference type="AlphaFoldDB" id="A0ABD3VUI2"/>